<evidence type="ECO:0000256" key="1">
    <source>
        <dbReference type="ARBA" id="ARBA00006349"/>
    </source>
</evidence>
<accession>A0ABD3N0I8</accession>
<feature type="region of interest" description="Disordered" evidence="2">
    <location>
        <begin position="1"/>
        <end position="25"/>
    </location>
</feature>
<dbReference type="AlphaFoldDB" id="A0ABD3N0I8"/>
<proteinExistence type="inferred from homology"/>
<dbReference type="EMBL" id="JALLAZ020001662">
    <property type="protein sequence ID" value="KAL3769187.1"/>
    <property type="molecule type" value="Genomic_DNA"/>
</dbReference>
<comment type="similarity">
    <text evidence="1">Belongs to the HSBP1 family.</text>
</comment>
<evidence type="ECO:0000256" key="2">
    <source>
        <dbReference type="SAM" id="MobiDB-lite"/>
    </source>
</evidence>
<keyword evidence="4" id="KW-1185">Reference proteome</keyword>
<organism evidence="3 4">
    <name type="scientific">Stephanodiscus triporus</name>
    <dbReference type="NCBI Taxonomy" id="2934178"/>
    <lineage>
        <taxon>Eukaryota</taxon>
        <taxon>Sar</taxon>
        <taxon>Stramenopiles</taxon>
        <taxon>Ochrophyta</taxon>
        <taxon>Bacillariophyta</taxon>
        <taxon>Coscinodiscophyceae</taxon>
        <taxon>Thalassiosirophycidae</taxon>
        <taxon>Stephanodiscales</taxon>
        <taxon>Stephanodiscaceae</taxon>
        <taxon>Stephanodiscus</taxon>
    </lineage>
</organism>
<dbReference type="Pfam" id="PF06825">
    <property type="entry name" value="HSBP1"/>
    <property type="match status" value="1"/>
</dbReference>
<comment type="caution">
    <text evidence="3">The sequence shown here is derived from an EMBL/GenBank/DDBJ whole genome shotgun (WGS) entry which is preliminary data.</text>
</comment>
<sequence length="84" mass="8921">MAASSLSNDTTDASSPSGENPDDLDVFVKELMENSRIDDMGAKIDELEKSLTELMDQAGVESTASDGLEKSDAKGIPTVKRSLN</sequence>
<evidence type="ECO:0000313" key="3">
    <source>
        <dbReference type="EMBL" id="KAL3769187.1"/>
    </source>
</evidence>
<feature type="region of interest" description="Disordered" evidence="2">
    <location>
        <begin position="58"/>
        <end position="84"/>
    </location>
</feature>
<dbReference type="Proteomes" id="UP001530315">
    <property type="component" value="Unassembled WGS sequence"/>
</dbReference>
<gene>
    <name evidence="3" type="ORF">ACHAW5_000657</name>
</gene>
<dbReference type="InterPro" id="IPR009643">
    <property type="entry name" value="HS1-bd"/>
</dbReference>
<feature type="compositionally biased region" description="Polar residues" evidence="2">
    <location>
        <begin position="1"/>
        <end position="18"/>
    </location>
</feature>
<evidence type="ECO:0000313" key="4">
    <source>
        <dbReference type="Proteomes" id="UP001530315"/>
    </source>
</evidence>
<protein>
    <submittedName>
        <fullName evidence="3">Uncharacterized protein</fullName>
    </submittedName>
</protein>
<name>A0ABD3N0I8_9STRA</name>
<reference evidence="3 4" key="1">
    <citation type="submission" date="2024-10" db="EMBL/GenBank/DDBJ databases">
        <title>Updated reference genomes for cyclostephanoid diatoms.</title>
        <authorList>
            <person name="Roberts W.R."/>
            <person name="Alverson A.J."/>
        </authorList>
    </citation>
    <scope>NUCLEOTIDE SEQUENCE [LARGE SCALE GENOMIC DNA]</scope>
    <source>
        <strain evidence="3 4">AJA276-08</strain>
    </source>
</reference>